<evidence type="ECO:0000256" key="9">
    <source>
        <dbReference type="SAM" id="Phobius"/>
    </source>
</evidence>
<proteinExistence type="inferred from homology"/>
<dbReference type="GeneID" id="47555444"/>
<evidence type="ECO:0000256" key="8">
    <source>
        <dbReference type="ARBA" id="ARBA00037998"/>
    </source>
</evidence>
<organism evidence="10 11">
    <name type="scientific">Pseudomonas veronii 1YdBTEX2</name>
    <dbReference type="NCBI Taxonomy" id="1295141"/>
    <lineage>
        <taxon>Bacteria</taxon>
        <taxon>Pseudomonadati</taxon>
        <taxon>Pseudomonadota</taxon>
        <taxon>Gammaproteobacteria</taxon>
        <taxon>Pseudomonadales</taxon>
        <taxon>Pseudomonadaceae</taxon>
        <taxon>Pseudomonas</taxon>
    </lineage>
</organism>
<dbReference type="PANTHER" id="PTHR11795:SF450">
    <property type="entry name" value="ABC TRANSPORTER PERMEASE PROTEIN"/>
    <property type="match status" value="1"/>
</dbReference>
<dbReference type="Pfam" id="PF02653">
    <property type="entry name" value="BPD_transp_2"/>
    <property type="match status" value="1"/>
</dbReference>
<keyword evidence="6 9" id="KW-1133">Transmembrane helix</keyword>
<evidence type="ECO:0000256" key="5">
    <source>
        <dbReference type="ARBA" id="ARBA00022970"/>
    </source>
</evidence>
<feature type="transmembrane region" description="Helical" evidence="9">
    <location>
        <begin position="62"/>
        <end position="83"/>
    </location>
</feature>
<protein>
    <submittedName>
        <fullName evidence="10">ABC transporter permease</fullName>
    </submittedName>
</protein>
<evidence type="ECO:0000256" key="1">
    <source>
        <dbReference type="ARBA" id="ARBA00004429"/>
    </source>
</evidence>
<evidence type="ECO:0000313" key="11">
    <source>
        <dbReference type="Proteomes" id="UP000245431"/>
    </source>
</evidence>
<evidence type="ECO:0000256" key="3">
    <source>
        <dbReference type="ARBA" id="ARBA00022475"/>
    </source>
</evidence>
<comment type="similarity">
    <text evidence="8">Belongs to the binding-protein-dependent transport system permease family. LivHM subfamily.</text>
</comment>
<reference evidence="11" key="1">
    <citation type="submission" date="2016-07" db="EMBL/GenBank/DDBJ databases">
        <authorList>
            <person name="Florea S."/>
            <person name="Webb J.S."/>
            <person name="Jaromczyk J."/>
            <person name="Schardl C.L."/>
        </authorList>
    </citation>
    <scope>NUCLEOTIDE SEQUENCE [LARGE SCALE GENOMIC DNA]</scope>
    <source>
        <strain evidence="11">1YdBTEX2</strain>
    </source>
</reference>
<evidence type="ECO:0000256" key="4">
    <source>
        <dbReference type="ARBA" id="ARBA00022692"/>
    </source>
</evidence>
<feature type="transmembrane region" description="Helical" evidence="9">
    <location>
        <begin position="250"/>
        <end position="272"/>
    </location>
</feature>
<evidence type="ECO:0000256" key="7">
    <source>
        <dbReference type="ARBA" id="ARBA00023136"/>
    </source>
</evidence>
<comment type="subcellular location">
    <subcellularLocation>
        <location evidence="1">Cell inner membrane</location>
        <topology evidence="1">Multi-pass membrane protein</topology>
    </subcellularLocation>
</comment>
<keyword evidence="7 9" id="KW-0472">Membrane</keyword>
<gene>
    <name evidence="10" type="ORF">PVE_R1G4059</name>
</gene>
<accession>A0A1D3K151</accession>
<dbReference type="CDD" id="cd06582">
    <property type="entry name" value="TM_PBP1_LivH_like"/>
    <property type="match status" value="1"/>
</dbReference>
<feature type="transmembrane region" description="Helical" evidence="9">
    <location>
        <begin position="318"/>
        <end position="336"/>
    </location>
</feature>
<dbReference type="RefSeq" id="WP_017846861.1">
    <property type="nucleotide sequence ID" value="NZ_AOUH01000018.1"/>
</dbReference>
<keyword evidence="2" id="KW-0813">Transport</keyword>
<dbReference type="Proteomes" id="UP000245431">
    <property type="component" value="Chromosome PVE_r1"/>
</dbReference>
<keyword evidence="3" id="KW-1003">Cell membrane</keyword>
<evidence type="ECO:0000256" key="6">
    <source>
        <dbReference type="ARBA" id="ARBA00022989"/>
    </source>
</evidence>
<feature type="transmembrane region" description="Helical" evidence="9">
    <location>
        <begin position="284"/>
        <end position="306"/>
    </location>
</feature>
<evidence type="ECO:0000256" key="2">
    <source>
        <dbReference type="ARBA" id="ARBA00022448"/>
    </source>
</evidence>
<dbReference type="EMBL" id="LT599583">
    <property type="protein sequence ID" value="SBW81941.1"/>
    <property type="molecule type" value="Genomic_DNA"/>
</dbReference>
<dbReference type="InterPro" id="IPR052157">
    <property type="entry name" value="BCAA_transport_permease"/>
</dbReference>
<feature type="transmembrane region" description="Helical" evidence="9">
    <location>
        <begin position="20"/>
        <end position="42"/>
    </location>
</feature>
<evidence type="ECO:0000313" key="10">
    <source>
        <dbReference type="EMBL" id="SBW81941.1"/>
    </source>
</evidence>
<dbReference type="GO" id="GO:0005886">
    <property type="term" value="C:plasma membrane"/>
    <property type="evidence" value="ECO:0007669"/>
    <property type="project" value="UniProtKB-SubCell"/>
</dbReference>
<keyword evidence="5" id="KW-0029">Amino-acid transport</keyword>
<feature type="transmembrane region" description="Helical" evidence="9">
    <location>
        <begin position="150"/>
        <end position="172"/>
    </location>
</feature>
<dbReference type="InterPro" id="IPR001851">
    <property type="entry name" value="ABC_transp_permease"/>
</dbReference>
<keyword evidence="4 9" id="KW-0812">Transmembrane</keyword>
<dbReference type="GO" id="GO:0022857">
    <property type="term" value="F:transmembrane transporter activity"/>
    <property type="evidence" value="ECO:0007669"/>
    <property type="project" value="InterPro"/>
</dbReference>
<name>A0A1D3K151_PSEVE</name>
<feature type="transmembrane region" description="Helical" evidence="9">
    <location>
        <begin position="198"/>
        <end position="216"/>
    </location>
</feature>
<dbReference type="PANTHER" id="PTHR11795">
    <property type="entry name" value="BRANCHED-CHAIN AMINO ACID TRANSPORT SYSTEM PERMEASE PROTEIN LIVH"/>
    <property type="match status" value="1"/>
</dbReference>
<dbReference type="AlphaFoldDB" id="A0A1D3K151"/>
<sequence length="345" mass="37057">MNFQIAMLLGQDGVTNGAIYALLALSILLVFTVTRILLIPLGEFVTFGALTMAALQAGQPTRLVWLLLALTVIDCTLDLLGTLHKGHGFRLPKYLPIKLAYAVAMVLLVQNLLLANLPMAIQALLTLALLVPMGPQMYRLFFQPIAGAHSLVLLIVSIAVHVAMVGVGLLLFGPDGARTRPFSETGLELGPVTLNSQTLWVIVVSLGLIVGLFLFFERSLYGKALRATAVNRMGARLMGISPSLAGKTTFALAAFLCTLSGILIAPITTLYFDSGFIISLKGFVGAIIGGLVSYPIAALGALAVGLVEAFSMFWASNYKEIIVFTLIIPFLLWRSLTSRHVEEEE</sequence>
<dbReference type="GO" id="GO:0006865">
    <property type="term" value="P:amino acid transport"/>
    <property type="evidence" value="ECO:0007669"/>
    <property type="project" value="UniProtKB-KW"/>
</dbReference>
<feature type="transmembrane region" description="Helical" evidence="9">
    <location>
        <begin position="95"/>
        <end position="113"/>
    </location>
</feature>